<dbReference type="InterPro" id="IPR011598">
    <property type="entry name" value="bHLH_dom"/>
</dbReference>
<dbReference type="Proteomes" id="UP001567538">
    <property type="component" value="Unassembled WGS sequence"/>
</dbReference>
<keyword evidence="6" id="KW-0539">Nucleus</keyword>
<accession>A0ABD1GM36</accession>
<dbReference type="GO" id="GO:0006355">
    <property type="term" value="P:regulation of DNA-templated transcription"/>
    <property type="evidence" value="ECO:0007669"/>
    <property type="project" value="UniProtKB-ARBA"/>
</dbReference>
<reference evidence="9 10" key="1">
    <citation type="submission" date="2024-06" db="EMBL/GenBank/DDBJ databases">
        <title>A chromosome level genome sequence of Diviner's sage (Salvia divinorum).</title>
        <authorList>
            <person name="Ford S.A."/>
            <person name="Ro D.-K."/>
            <person name="Ness R.W."/>
            <person name="Phillips M.A."/>
        </authorList>
    </citation>
    <scope>NUCLEOTIDE SEQUENCE [LARGE SCALE GENOMIC DNA]</scope>
    <source>
        <strain evidence="9">SAF-2024a</strain>
        <tissue evidence="9">Leaf</tissue>
    </source>
</reference>
<evidence type="ECO:0000313" key="9">
    <source>
        <dbReference type="EMBL" id="KAL1544103.1"/>
    </source>
</evidence>
<dbReference type="FunFam" id="4.10.280.10:FF:000096">
    <property type="entry name" value="Basic helix-loop-helix (BHLH) DNA-binding superfamily protein"/>
    <property type="match status" value="1"/>
</dbReference>
<comment type="caution">
    <text evidence="9">The sequence shown here is derived from an EMBL/GenBank/DDBJ whole genome shotgun (WGS) entry which is preliminary data.</text>
</comment>
<keyword evidence="3" id="KW-0805">Transcription regulation</keyword>
<feature type="domain" description="BHLH" evidence="8">
    <location>
        <begin position="90"/>
        <end position="139"/>
    </location>
</feature>
<evidence type="ECO:0000256" key="4">
    <source>
        <dbReference type="ARBA" id="ARBA00023125"/>
    </source>
</evidence>
<protein>
    <submittedName>
        <fullName evidence="9">Transcription factor FER-LIKE IRON DEFICIENCY-INDUCED TRANSCRIPTION FACTOR-like</fullName>
    </submittedName>
</protein>
<dbReference type="SUPFAM" id="SSF47459">
    <property type="entry name" value="HLH, helix-loop-helix DNA-binding domain"/>
    <property type="match status" value="1"/>
</dbReference>
<dbReference type="SMART" id="SM00353">
    <property type="entry name" value="HLH"/>
    <property type="match status" value="1"/>
</dbReference>
<dbReference type="Gene3D" id="4.10.280.10">
    <property type="entry name" value="Helix-loop-helix DNA-binding domain"/>
    <property type="match status" value="1"/>
</dbReference>
<dbReference type="GO" id="GO:0005634">
    <property type="term" value="C:nucleus"/>
    <property type="evidence" value="ECO:0007669"/>
    <property type="project" value="UniProtKB-SubCell"/>
</dbReference>
<keyword evidence="5" id="KW-0804">Transcription</keyword>
<evidence type="ECO:0000259" key="8">
    <source>
        <dbReference type="PROSITE" id="PS50888"/>
    </source>
</evidence>
<comment type="subunit">
    <text evidence="2">Homodimer.</text>
</comment>
<gene>
    <name evidence="9" type="ORF">AAHA92_20999</name>
</gene>
<comment type="subcellular location">
    <subcellularLocation>
        <location evidence="1">Nucleus</location>
    </subcellularLocation>
</comment>
<sequence length="285" mass="32404">MAEETSIVEQYANPDFEIAYFSDQFMDLFRKADDPIPNFTSEIYDFDCLNDDVALMNPVAEFNTTCSPQNADVGERDEEEESSPEKRKKSDRSTTLISERRRRRRMKEKLYALRSLVPNITKMDKASIVGDAVLYVQELQKQAKKLRSEIAGLDSSTTRLNKNKSKLKKTSAPTPTVKKVSKMDVFQVEEGCFYVRIVSNRERGVAVLLYKALDSLKRFHVRSSNLASHDENYVLTFTLHVAAEEVETDVLPNVKMCVGRAFLGQGFDFETTLCASVNQISTLSY</sequence>
<dbReference type="PANTHER" id="PTHR31945">
    <property type="entry name" value="TRANSCRIPTION FACTOR SCREAM2-RELATED"/>
    <property type="match status" value="1"/>
</dbReference>
<evidence type="ECO:0000256" key="7">
    <source>
        <dbReference type="SAM" id="MobiDB-lite"/>
    </source>
</evidence>
<dbReference type="GO" id="GO:0003677">
    <property type="term" value="F:DNA binding"/>
    <property type="evidence" value="ECO:0007669"/>
    <property type="project" value="UniProtKB-KW"/>
</dbReference>
<evidence type="ECO:0000256" key="1">
    <source>
        <dbReference type="ARBA" id="ARBA00004123"/>
    </source>
</evidence>
<feature type="region of interest" description="Disordered" evidence="7">
    <location>
        <begin position="66"/>
        <end position="100"/>
    </location>
</feature>
<organism evidence="9 10">
    <name type="scientific">Salvia divinorum</name>
    <name type="common">Maria pastora</name>
    <name type="synonym">Diviner's sage</name>
    <dbReference type="NCBI Taxonomy" id="28513"/>
    <lineage>
        <taxon>Eukaryota</taxon>
        <taxon>Viridiplantae</taxon>
        <taxon>Streptophyta</taxon>
        <taxon>Embryophyta</taxon>
        <taxon>Tracheophyta</taxon>
        <taxon>Spermatophyta</taxon>
        <taxon>Magnoliopsida</taxon>
        <taxon>eudicotyledons</taxon>
        <taxon>Gunneridae</taxon>
        <taxon>Pentapetalae</taxon>
        <taxon>asterids</taxon>
        <taxon>lamiids</taxon>
        <taxon>Lamiales</taxon>
        <taxon>Lamiaceae</taxon>
        <taxon>Nepetoideae</taxon>
        <taxon>Mentheae</taxon>
        <taxon>Salviinae</taxon>
        <taxon>Salvia</taxon>
        <taxon>Salvia subgen. Calosphace</taxon>
    </lineage>
</organism>
<evidence type="ECO:0000256" key="2">
    <source>
        <dbReference type="ARBA" id="ARBA00011738"/>
    </source>
</evidence>
<evidence type="ECO:0000256" key="6">
    <source>
        <dbReference type="ARBA" id="ARBA00023242"/>
    </source>
</evidence>
<evidence type="ECO:0000256" key="3">
    <source>
        <dbReference type="ARBA" id="ARBA00023015"/>
    </source>
</evidence>
<evidence type="ECO:0000256" key="5">
    <source>
        <dbReference type="ARBA" id="ARBA00023163"/>
    </source>
</evidence>
<dbReference type="Pfam" id="PF00010">
    <property type="entry name" value="HLH"/>
    <property type="match status" value="1"/>
</dbReference>
<keyword evidence="4" id="KW-0238">DNA-binding</keyword>
<dbReference type="PROSITE" id="PS50888">
    <property type="entry name" value="BHLH"/>
    <property type="match status" value="1"/>
</dbReference>
<dbReference type="AlphaFoldDB" id="A0ABD1GM36"/>
<name>A0ABD1GM36_SALDI</name>
<dbReference type="EMBL" id="JBEAFC010000008">
    <property type="protein sequence ID" value="KAL1544103.1"/>
    <property type="molecule type" value="Genomic_DNA"/>
</dbReference>
<keyword evidence="10" id="KW-1185">Reference proteome</keyword>
<dbReference type="PANTHER" id="PTHR31945:SF17">
    <property type="entry name" value="TRANSCRIPTION FACTOR FER-LIKE IRON DEFICIENCY-INDUCED TRANSCRIPTION FACTOR"/>
    <property type="match status" value="1"/>
</dbReference>
<dbReference type="InterPro" id="IPR036638">
    <property type="entry name" value="HLH_DNA-bd_sf"/>
</dbReference>
<proteinExistence type="predicted"/>
<evidence type="ECO:0000313" key="10">
    <source>
        <dbReference type="Proteomes" id="UP001567538"/>
    </source>
</evidence>
<dbReference type="InterPro" id="IPR051358">
    <property type="entry name" value="TF_AMS/ICE1/BHLH6-like"/>
</dbReference>